<dbReference type="OrthoDB" id="9941465at2"/>
<dbReference type="Proteomes" id="UP000518315">
    <property type="component" value="Unassembled WGS sequence"/>
</dbReference>
<dbReference type="AlphaFoldDB" id="A0A4R0CKH0"/>
<keyword evidence="2" id="KW-1185">Reference proteome</keyword>
<evidence type="ECO:0000313" key="2">
    <source>
        <dbReference type="Proteomes" id="UP000518315"/>
    </source>
</evidence>
<evidence type="ECO:0000313" key="1">
    <source>
        <dbReference type="EMBL" id="MBB3139066.1"/>
    </source>
</evidence>
<reference evidence="1 2" key="1">
    <citation type="submission" date="2020-08" db="EMBL/GenBank/DDBJ databases">
        <title>Genomic Encyclopedia of Type Strains, Phase III (KMG-III): the genomes of soil and plant-associated and newly described type strains.</title>
        <authorList>
            <person name="Whitman W."/>
        </authorList>
    </citation>
    <scope>NUCLEOTIDE SEQUENCE [LARGE SCALE GENOMIC DNA]</scope>
    <source>
        <strain evidence="1 2">CECT 4113</strain>
    </source>
</reference>
<dbReference type="RefSeq" id="WP_125851166.1">
    <property type="nucleotide sequence ID" value="NZ_JACHXH010000046.1"/>
</dbReference>
<organism evidence="1 2">
    <name type="scientific">Rhizobium pisi</name>
    <dbReference type="NCBI Taxonomy" id="574561"/>
    <lineage>
        <taxon>Bacteria</taxon>
        <taxon>Pseudomonadati</taxon>
        <taxon>Pseudomonadota</taxon>
        <taxon>Alphaproteobacteria</taxon>
        <taxon>Hyphomicrobiales</taxon>
        <taxon>Rhizobiaceae</taxon>
        <taxon>Rhizobium/Agrobacterium group</taxon>
        <taxon>Rhizobium</taxon>
    </lineage>
</organism>
<protein>
    <submittedName>
        <fullName evidence="1">Uncharacterized protein</fullName>
    </submittedName>
</protein>
<gene>
    <name evidence="1" type="ORF">FHS26_006847</name>
</gene>
<accession>A0A4R0CKH0</accession>
<sequence>MRNFGRVLVGLIAAILLFFLIGLDGFFVAAQAEASAGDRPYCIGTAEPKNAGVYLPVTKIEDLSFRHMFNSRGLTEEPGHIGVHHAVMQLAGPPGFLNWSYRVFGFVPEVINREYFSHEETKYLAPQLPCTPVKHFVKSLMLF</sequence>
<comment type="caution">
    <text evidence="1">The sequence shown here is derived from an EMBL/GenBank/DDBJ whole genome shotgun (WGS) entry which is preliminary data.</text>
</comment>
<proteinExistence type="predicted"/>
<name>A0A4R0CKH0_9HYPH</name>
<dbReference type="EMBL" id="JACHXH010000046">
    <property type="protein sequence ID" value="MBB3139066.1"/>
    <property type="molecule type" value="Genomic_DNA"/>
</dbReference>